<keyword evidence="11" id="KW-1185">Reference proteome</keyword>
<comment type="caution">
    <text evidence="10">The sequence shown here is derived from an EMBL/GenBank/DDBJ whole genome shotgun (WGS) entry which is preliminary data.</text>
</comment>
<dbReference type="InterPro" id="IPR043129">
    <property type="entry name" value="ATPase_NBD"/>
</dbReference>
<dbReference type="GO" id="GO:0008993">
    <property type="term" value="F:rhamnulokinase activity"/>
    <property type="evidence" value="ECO:0007669"/>
    <property type="project" value="InterPro"/>
</dbReference>
<evidence type="ECO:0000256" key="2">
    <source>
        <dbReference type="ARBA" id="ARBA00022679"/>
    </source>
</evidence>
<dbReference type="GO" id="GO:0005524">
    <property type="term" value="F:ATP binding"/>
    <property type="evidence" value="ECO:0007669"/>
    <property type="project" value="UniProtKB-KW"/>
</dbReference>
<dbReference type="PANTHER" id="PTHR10196">
    <property type="entry name" value="SUGAR KINASE"/>
    <property type="match status" value="1"/>
</dbReference>
<keyword evidence="2" id="KW-0808">Transferase</keyword>
<dbReference type="SUPFAM" id="SSF53067">
    <property type="entry name" value="Actin-like ATPase domain"/>
    <property type="match status" value="2"/>
</dbReference>
<reference evidence="10 11" key="1">
    <citation type="submission" date="2019-12" db="EMBL/GenBank/DDBJ databases">
        <title>Nesterenkonia muleiensis sp. nov., a novel actinobacterium isolated from sap of Populus euphratica.</title>
        <authorList>
            <person name="Wang R."/>
        </authorList>
    </citation>
    <scope>NUCLEOTIDE SEQUENCE [LARGE SCALE GENOMIC DNA]</scope>
    <source>
        <strain evidence="10 11">F10</strain>
    </source>
</reference>
<feature type="domain" description="Carbohydrate kinase FGGY C-terminal" evidence="9">
    <location>
        <begin position="259"/>
        <end position="452"/>
    </location>
</feature>
<proteinExistence type="inferred from homology"/>
<keyword evidence="7" id="KW-0684">Rhamnose metabolism</keyword>
<dbReference type="Pfam" id="PF02782">
    <property type="entry name" value="FGGY_C"/>
    <property type="match status" value="1"/>
</dbReference>
<keyword evidence="6" id="KW-1015">Disulfide bond</keyword>
<evidence type="ECO:0000259" key="9">
    <source>
        <dbReference type="Pfam" id="PF02782"/>
    </source>
</evidence>
<dbReference type="GO" id="GO:0005829">
    <property type="term" value="C:cytosol"/>
    <property type="evidence" value="ECO:0007669"/>
    <property type="project" value="TreeGrafter"/>
</dbReference>
<dbReference type="PANTHER" id="PTHR10196:SF93">
    <property type="entry name" value="L-RHAMNULOKINASE"/>
    <property type="match status" value="1"/>
</dbReference>
<evidence type="ECO:0000256" key="7">
    <source>
        <dbReference type="ARBA" id="ARBA00023308"/>
    </source>
</evidence>
<evidence type="ECO:0000256" key="4">
    <source>
        <dbReference type="ARBA" id="ARBA00022777"/>
    </source>
</evidence>
<keyword evidence="5" id="KW-0067">ATP-binding</keyword>
<dbReference type="EMBL" id="WRPM01000007">
    <property type="protein sequence ID" value="MVT24930.1"/>
    <property type="molecule type" value="Genomic_DNA"/>
</dbReference>
<accession>A0A7K1UEM6</accession>
<dbReference type="Proteomes" id="UP000460157">
    <property type="component" value="Unassembled WGS sequence"/>
</dbReference>
<name>A0A7K1UEM6_9MICC</name>
<keyword evidence="3" id="KW-0547">Nucleotide-binding</keyword>
<evidence type="ECO:0000259" key="8">
    <source>
        <dbReference type="Pfam" id="PF00370"/>
    </source>
</evidence>
<gene>
    <name evidence="10" type="ORF">GNZ21_00880</name>
</gene>
<protein>
    <submittedName>
        <fullName evidence="10">Rhamnulokinase</fullName>
    </submittedName>
</protein>
<keyword evidence="4 10" id="KW-0418">Kinase</keyword>
<dbReference type="GO" id="GO:0019301">
    <property type="term" value="P:rhamnose catabolic process"/>
    <property type="evidence" value="ECO:0007669"/>
    <property type="project" value="InterPro"/>
</dbReference>
<dbReference type="InterPro" id="IPR018485">
    <property type="entry name" value="FGGY_C"/>
</dbReference>
<sequence>MAAVTTYAAVDLGASSGRVMLGRIGPDTLELTEVARFPNGTVNLPDGLHWDIVGLYQHALNGLAEAVRQAREEGGLASVGIDSWAVDYGLLKGSSPGRMALLGTPYHYRDQRTSRGVEHTHQRVPFAELYRRNGLQHLPFNTLYQLAAEDLLWMADKLLLIPDLLGYWLTGQQLTEATNASTTGLLDVRTKAWDTELMHTLGLSPDLFAPVAPPGTTLGTTRGELTELLGAEDLPITLVGSHDTASAIVGTPLSTPNSAYISCGTWGLVGLELDEPVVTDDSRRANFTNEGGVDGRIRFLTNVMGTWLLSETLRTWERRTGQEQNLAQLLAAAAEVPKERVSVFDVQDPRFVPPGDMPQRIAELCQEQQKPVPQQPAEIVRSIVESLAAGFAEALAQAAQLAGRSVDVVHMVGGGSLNALLCQATADRSGYPVIAGPVEATAIGNLLIQARTAGTITGTLEEVRELISRTHHLTTYQPRG</sequence>
<evidence type="ECO:0000313" key="10">
    <source>
        <dbReference type="EMBL" id="MVT24930.1"/>
    </source>
</evidence>
<dbReference type="Gene3D" id="3.30.420.40">
    <property type="match status" value="2"/>
</dbReference>
<dbReference type="Pfam" id="PF00370">
    <property type="entry name" value="FGGY_N"/>
    <property type="match status" value="1"/>
</dbReference>
<dbReference type="CDD" id="cd07771">
    <property type="entry name" value="ASKHA_NBD_FGGY_RhaB-like"/>
    <property type="match status" value="1"/>
</dbReference>
<dbReference type="OrthoDB" id="9761504at2"/>
<feature type="domain" description="Carbohydrate kinase FGGY N-terminal" evidence="8">
    <location>
        <begin position="103"/>
        <end position="250"/>
    </location>
</feature>
<dbReference type="GO" id="GO:0006071">
    <property type="term" value="P:glycerol metabolic process"/>
    <property type="evidence" value="ECO:0007669"/>
    <property type="project" value="TreeGrafter"/>
</dbReference>
<evidence type="ECO:0000256" key="1">
    <source>
        <dbReference type="ARBA" id="ARBA00009156"/>
    </source>
</evidence>
<comment type="similarity">
    <text evidence="1">Belongs to the FGGY kinase family.</text>
</comment>
<dbReference type="InterPro" id="IPR013449">
    <property type="entry name" value="Rhamnulokinase"/>
</dbReference>
<evidence type="ECO:0000313" key="11">
    <source>
        <dbReference type="Proteomes" id="UP000460157"/>
    </source>
</evidence>
<dbReference type="RefSeq" id="WP_157320494.1">
    <property type="nucleotide sequence ID" value="NZ_BMFX01000009.1"/>
</dbReference>
<dbReference type="InterPro" id="IPR018484">
    <property type="entry name" value="FGGY_N"/>
</dbReference>
<evidence type="ECO:0000256" key="6">
    <source>
        <dbReference type="ARBA" id="ARBA00023157"/>
    </source>
</evidence>
<evidence type="ECO:0000256" key="5">
    <source>
        <dbReference type="ARBA" id="ARBA00022840"/>
    </source>
</evidence>
<dbReference type="AlphaFoldDB" id="A0A7K1UEM6"/>
<dbReference type="GO" id="GO:0004370">
    <property type="term" value="F:glycerol kinase activity"/>
    <property type="evidence" value="ECO:0007669"/>
    <property type="project" value="TreeGrafter"/>
</dbReference>
<evidence type="ECO:0000256" key="3">
    <source>
        <dbReference type="ARBA" id="ARBA00022741"/>
    </source>
</evidence>
<organism evidence="10 11">
    <name type="scientific">Nesterenkonia alkaliphila</name>
    <dbReference type="NCBI Taxonomy" id="1463631"/>
    <lineage>
        <taxon>Bacteria</taxon>
        <taxon>Bacillati</taxon>
        <taxon>Actinomycetota</taxon>
        <taxon>Actinomycetes</taxon>
        <taxon>Micrococcales</taxon>
        <taxon>Micrococcaceae</taxon>
        <taxon>Nesterenkonia</taxon>
    </lineage>
</organism>